<dbReference type="EMBL" id="CP049257">
    <property type="protein sequence ID" value="QIG45090.1"/>
    <property type="molecule type" value="Genomic_DNA"/>
</dbReference>
<evidence type="ECO:0000313" key="6">
    <source>
        <dbReference type="Proteomes" id="UP000502996"/>
    </source>
</evidence>
<gene>
    <name evidence="5" type="ORF">G5V58_22060</name>
</gene>
<keyword evidence="6" id="KW-1185">Reference proteome</keyword>
<comment type="similarity">
    <text evidence="1">Belongs to the leucine-binding protein family.</text>
</comment>
<dbReference type="AlphaFoldDB" id="A0A6G6WJ52"/>
<accession>A0A6G6WJ52</accession>
<dbReference type="Proteomes" id="UP000502996">
    <property type="component" value="Chromosome"/>
</dbReference>
<dbReference type="Pfam" id="PF13458">
    <property type="entry name" value="Peripla_BP_6"/>
    <property type="match status" value="1"/>
</dbReference>
<dbReference type="InterPro" id="IPR051010">
    <property type="entry name" value="BCAA_transport"/>
</dbReference>
<evidence type="ECO:0000259" key="4">
    <source>
        <dbReference type="Pfam" id="PF13458"/>
    </source>
</evidence>
<dbReference type="SUPFAM" id="SSF53822">
    <property type="entry name" value="Periplasmic binding protein-like I"/>
    <property type="match status" value="1"/>
</dbReference>
<evidence type="ECO:0000256" key="3">
    <source>
        <dbReference type="SAM" id="MobiDB-lite"/>
    </source>
</evidence>
<dbReference type="InterPro" id="IPR028082">
    <property type="entry name" value="Peripla_BP_I"/>
</dbReference>
<dbReference type="KEGG" id="nano:G5V58_22060"/>
<dbReference type="PANTHER" id="PTHR30483:SF6">
    <property type="entry name" value="PERIPLASMIC BINDING PROTEIN OF ABC TRANSPORTER FOR NATURAL AMINO ACIDS"/>
    <property type="match status" value="1"/>
</dbReference>
<dbReference type="RefSeq" id="WP_165237305.1">
    <property type="nucleotide sequence ID" value="NZ_CP049257.1"/>
</dbReference>
<feature type="domain" description="Leucine-binding protein" evidence="4">
    <location>
        <begin position="39"/>
        <end position="363"/>
    </location>
</feature>
<evidence type="ECO:0000256" key="2">
    <source>
        <dbReference type="ARBA" id="ARBA00022729"/>
    </source>
</evidence>
<dbReference type="PANTHER" id="PTHR30483">
    <property type="entry name" value="LEUCINE-SPECIFIC-BINDING PROTEIN"/>
    <property type="match status" value="1"/>
</dbReference>
<proteinExistence type="inferred from homology"/>
<evidence type="ECO:0000256" key="1">
    <source>
        <dbReference type="ARBA" id="ARBA00010062"/>
    </source>
</evidence>
<organism evidence="5 6">
    <name type="scientific">Nocardioides anomalus</name>
    <dbReference type="NCBI Taxonomy" id="2712223"/>
    <lineage>
        <taxon>Bacteria</taxon>
        <taxon>Bacillati</taxon>
        <taxon>Actinomycetota</taxon>
        <taxon>Actinomycetes</taxon>
        <taxon>Propionibacteriales</taxon>
        <taxon>Nocardioidaceae</taxon>
        <taxon>Nocardioides</taxon>
    </lineage>
</organism>
<dbReference type="InterPro" id="IPR028081">
    <property type="entry name" value="Leu-bd"/>
</dbReference>
<sequence>MRAVAAAVAAFTLVVAGCGDDSDSGSDKPEANKELKGDPIVIGLDEDSTGPGASYSTIAGKTIRDAVDELNAGDGILGRPVKLIVENDESDPTKAPSVIRKLLDDGAQALLLVTASAAVNQSKPVIQQAQVPSIAPIAISQTFATPPDSDYAFSLANLLDNFVEVYCGAAKELGYSKLAIISDNTPTIEGVNGLLKPGLEGCMDLVADETAAVDAADVNAQVAKVKDADPDLVLVSSVGGNFEVLVQNTLKQQLPDVQRFSLASIGNQPDIWKLANAGALEDLVFMGSIDQDNPRTEELQDKLRGWRGDDDYNLTAYDAQAYDSVQILKQAIEAAGSTEGPAVLDALQAINGYEASFGADGFSISFSPEKHTGADGLCGLVLTHFGADNKPDGAWDEYQPPC</sequence>
<evidence type="ECO:0000313" key="5">
    <source>
        <dbReference type="EMBL" id="QIG45090.1"/>
    </source>
</evidence>
<keyword evidence="2" id="KW-0732">Signal</keyword>
<dbReference type="Gene3D" id="3.40.50.2300">
    <property type="match status" value="2"/>
</dbReference>
<feature type="region of interest" description="Disordered" evidence="3">
    <location>
        <begin position="19"/>
        <end position="43"/>
    </location>
</feature>
<feature type="compositionally biased region" description="Basic and acidic residues" evidence="3">
    <location>
        <begin position="25"/>
        <end position="37"/>
    </location>
</feature>
<reference evidence="5 6" key="1">
    <citation type="submission" date="2020-02" db="EMBL/GenBank/DDBJ databases">
        <title>Full genome sequence of Nocardioides sp. R-3366.</title>
        <authorList>
            <person name="Im W.-T."/>
        </authorList>
    </citation>
    <scope>NUCLEOTIDE SEQUENCE [LARGE SCALE GENOMIC DNA]</scope>
    <source>
        <strain evidence="5 6">R-3366</strain>
    </source>
</reference>
<protein>
    <submittedName>
        <fullName evidence="5">ABC transporter substrate-binding protein</fullName>
    </submittedName>
</protein>
<dbReference type="PROSITE" id="PS51257">
    <property type="entry name" value="PROKAR_LIPOPROTEIN"/>
    <property type="match status" value="1"/>
</dbReference>
<name>A0A6G6WJ52_9ACTN</name>